<dbReference type="EMBL" id="BMXI01000006">
    <property type="protein sequence ID" value="GHC50873.1"/>
    <property type="molecule type" value="Genomic_DNA"/>
</dbReference>
<protein>
    <submittedName>
        <fullName evidence="2">Metallopeptidase</fullName>
    </submittedName>
</protein>
<name>A0A918TLZ2_9BACT</name>
<keyword evidence="1" id="KW-0732">Signal</keyword>
<evidence type="ECO:0000256" key="1">
    <source>
        <dbReference type="SAM" id="SignalP"/>
    </source>
</evidence>
<dbReference type="GO" id="GO:0008237">
    <property type="term" value="F:metallopeptidase activity"/>
    <property type="evidence" value="ECO:0007669"/>
    <property type="project" value="InterPro"/>
</dbReference>
<dbReference type="InterPro" id="IPR024079">
    <property type="entry name" value="MetalloPept_cat_dom_sf"/>
</dbReference>
<gene>
    <name evidence="2" type="ORF">GCM10007100_16280</name>
</gene>
<accession>A0A918TLZ2</accession>
<evidence type="ECO:0000313" key="2">
    <source>
        <dbReference type="EMBL" id="GHC50873.1"/>
    </source>
</evidence>
<dbReference type="AlphaFoldDB" id="A0A918TLZ2"/>
<evidence type="ECO:0000313" key="3">
    <source>
        <dbReference type="Proteomes" id="UP000644507"/>
    </source>
</evidence>
<keyword evidence="3" id="KW-1185">Reference proteome</keyword>
<feature type="chain" id="PRO_5037710770" evidence="1">
    <location>
        <begin position="19"/>
        <end position="238"/>
    </location>
</feature>
<reference evidence="2" key="1">
    <citation type="journal article" date="2014" name="Int. J. Syst. Evol. Microbiol.">
        <title>Complete genome sequence of Corynebacterium casei LMG S-19264T (=DSM 44701T), isolated from a smear-ripened cheese.</title>
        <authorList>
            <consortium name="US DOE Joint Genome Institute (JGI-PGF)"/>
            <person name="Walter F."/>
            <person name="Albersmeier A."/>
            <person name="Kalinowski J."/>
            <person name="Ruckert C."/>
        </authorList>
    </citation>
    <scope>NUCLEOTIDE SEQUENCE</scope>
    <source>
        <strain evidence="2">KCTC 12988</strain>
    </source>
</reference>
<feature type="signal peptide" evidence="1">
    <location>
        <begin position="1"/>
        <end position="18"/>
    </location>
</feature>
<reference evidence="2" key="2">
    <citation type="submission" date="2020-09" db="EMBL/GenBank/DDBJ databases">
        <authorList>
            <person name="Sun Q."/>
            <person name="Kim S."/>
        </authorList>
    </citation>
    <scope>NUCLEOTIDE SEQUENCE</scope>
    <source>
        <strain evidence="2">KCTC 12988</strain>
    </source>
</reference>
<dbReference type="Proteomes" id="UP000644507">
    <property type="component" value="Unassembled WGS sequence"/>
</dbReference>
<dbReference type="RefSeq" id="WP_189569437.1">
    <property type="nucleotide sequence ID" value="NZ_BMXI01000006.1"/>
</dbReference>
<organism evidence="2 3">
    <name type="scientific">Roseibacillus persicicus</name>
    <dbReference type="NCBI Taxonomy" id="454148"/>
    <lineage>
        <taxon>Bacteria</taxon>
        <taxon>Pseudomonadati</taxon>
        <taxon>Verrucomicrobiota</taxon>
        <taxon>Verrucomicrobiia</taxon>
        <taxon>Verrucomicrobiales</taxon>
        <taxon>Verrucomicrobiaceae</taxon>
        <taxon>Roseibacillus</taxon>
    </lineage>
</organism>
<sequence length="238" mass="27210">MNRLILSLSLLLTFSLSAAEEKEPSLVYQEQQLRGWTVRVNERLLPEGDLYEGLGVKAHALLEASLIRIALLVPERQLLDLQKVTIVLDEHPKLRAAQYHPSVGWLEENGYDPQLGKCVHISKASFFIEERHVFQQPSVVLHELAHAYHDQVLGWDFPPIVEAFAKAQEKGDYEEVLHISGKKVRHYALTDHKEYFAEATEAWFGMNDFFPFVRPELKAHDGTLYEVVGKIWEAKAGN</sequence>
<dbReference type="SUPFAM" id="SSF55486">
    <property type="entry name" value="Metalloproteases ('zincins'), catalytic domain"/>
    <property type="match status" value="1"/>
</dbReference>
<dbReference type="Gene3D" id="3.40.390.10">
    <property type="entry name" value="Collagenase (Catalytic Domain)"/>
    <property type="match status" value="1"/>
</dbReference>
<proteinExistence type="predicted"/>
<comment type="caution">
    <text evidence="2">The sequence shown here is derived from an EMBL/GenBank/DDBJ whole genome shotgun (WGS) entry which is preliminary data.</text>
</comment>